<comment type="caution">
    <text evidence="1">The sequence shown here is derived from an EMBL/GenBank/DDBJ whole genome shotgun (WGS) entry which is preliminary data.</text>
</comment>
<dbReference type="Proteomes" id="UP000588369">
    <property type="component" value="Unassembled WGS sequence"/>
</dbReference>
<accession>A0A7X9NQJ5</accession>
<protein>
    <submittedName>
        <fullName evidence="1">Helix-turn-helix domain-containing protein</fullName>
    </submittedName>
</protein>
<dbReference type="Pfam" id="PF13384">
    <property type="entry name" value="HTH_23"/>
    <property type="match status" value="1"/>
</dbReference>
<proteinExistence type="predicted"/>
<dbReference type="RefSeq" id="WP_168984037.1">
    <property type="nucleotide sequence ID" value="NZ_JABAGI010000003.1"/>
</dbReference>
<dbReference type="SUPFAM" id="SSF46689">
    <property type="entry name" value="Homeodomain-like"/>
    <property type="match status" value="1"/>
</dbReference>
<dbReference type="InterPro" id="IPR009057">
    <property type="entry name" value="Homeodomain-like_sf"/>
</dbReference>
<dbReference type="AlphaFoldDB" id="A0A7X9NQJ5"/>
<reference evidence="1 2" key="1">
    <citation type="submission" date="2020-04" db="EMBL/GenBank/DDBJ databases">
        <authorList>
            <person name="Hitch T.C.A."/>
            <person name="Wylensek D."/>
            <person name="Clavel T."/>
        </authorList>
    </citation>
    <scope>NUCLEOTIDE SEQUENCE [LARGE SCALE GENOMIC DNA]</scope>
    <source>
        <strain evidence="1 2">BSM-130-P53-3C</strain>
    </source>
</reference>
<sequence length="89" mass="9927">MGMHRGLDAAVRREIVLRHRAGTTPTALAQAFHIDPSSVHNTLARYRRDPSSIEFDPVTHTDPDLLDAMMADTGFIGRCRRFTLPIVGE</sequence>
<evidence type="ECO:0000313" key="1">
    <source>
        <dbReference type="EMBL" id="NME61941.1"/>
    </source>
</evidence>
<name>A0A7X9NQJ5_9BIFI</name>
<evidence type="ECO:0000313" key="2">
    <source>
        <dbReference type="Proteomes" id="UP000588369"/>
    </source>
</evidence>
<gene>
    <name evidence="1" type="ORF">HF844_03855</name>
</gene>
<organism evidence="1 2">
    <name type="scientific">Bifidobacterium thermophilum</name>
    <dbReference type="NCBI Taxonomy" id="33905"/>
    <lineage>
        <taxon>Bacteria</taxon>
        <taxon>Bacillati</taxon>
        <taxon>Actinomycetota</taxon>
        <taxon>Actinomycetes</taxon>
        <taxon>Bifidobacteriales</taxon>
        <taxon>Bifidobacteriaceae</taxon>
        <taxon>Bifidobacterium</taxon>
    </lineage>
</organism>
<dbReference type="EMBL" id="JABAGI010000003">
    <property type="protein sequence ID" value="NME61941.1"/>
    <property type="molecule type" value="Genomic_DNA"/>
</dbReference>